<gene>
    <name evidence="1" type="ORF">SAMN05444274_107146</name>
</gene>
<organism evidence="1 2">
    <name type="scientific">Mariniphaga anaerophila</name>
    <dbReference type="NCBI Taxonomy" id="1484053"/>
    <lineage>
        <taxon>Bacteria</taxon>
        <taxon>Pseudomonadati</taxon>
        <taxon>Bacteroidota</taxon>
        <taxon>Bacteroidia</taxon>
        <taxon>Marinilabiliales</taxon>
        <taxon>Prolixibacteraceae</taxon>
        <taxon>Mariniphaga</taxon>
    </lineage>
</organism>
<accession>A0A1M5DLG7</accession>
<dbReference type="RefSeq" id="WP_139249738.1">
    <property type="nucleotide sequence ID" value="NZ_FQUM01000007.1"/>
</dbReference>
<reference evidence="1 2" key="1">
    <citation type="submission" date="2016-11" db="EMBL/GenBank/DDBJ databases">
        <authorList>
            <person name="Jaros S."/>
            <person name="Januszkiewicz K."/>
            <person name="Wedrychowicz H."/>
        </authorList>
    </citation>
    <scope>NUCLEOTIDE SEQUENCE [LARGE SCALE GENOMIC DNA]</scope>
    <source>
        <strain evidence="1 2">DSM 26910</strain>
    </source>
</reference>
<proteinExistence type="predicted"/>
<sequence>MKRRDFLRTSAGFVAVAAAPGVFLVQCKSSPAVKIKFRDYQKDTSLGKVKIVTPDDGFYLNTFYDICPFSPSQKLLAVNKLPYQGKTAEYGDLCDICIVDLENETIETVYSTKGWGYQLGANLNWGITDRYLYTNDIIDNDAVCVRIDLDTKEVKAFAGPMYHIAPDESAVAGFPLDLINGYQDGESAQMGYGVPIYKLLEELKGAPSTEGLWRTDLKTNEKTLLVSLKAAYEAIDNPYYADANCYFFHTKYNKQGTRMLQVFRGVFPGSSRYHPTLLTFNPDGSDIGVAVTQQQWARRGNHPNWHPDGKRIVMNLTPTWLGEEQMRFCIFDYSGDNFKLLSKKHFGSGHPSVTPDTSYLISDYYVGEYKKLGYDGSPIRLIDLNTDEEQAICTVFTDLDIDASTFRVDPHPAWSRDYKKVCFNGAPNGIRQVFVADLEGVI</sequence>
<dbReference type="OrthoDB" id="5174394at2"/>
<name>A0A1M5DLG7_9BACT</name>
<dbReference type="Proteomes" id="UP000184164">
    <property type="component" value="Unassembled WGS sequence"/>
</dbReference>
<evidence type="ECO:0000313" key="2">
    <source>
        <dbReference type="Proteomes" id="UP000184164"/>
    </source>
</evidence>
<dbReference type="AlphaFoldDB" id="A0A1M5DLG7"/>
<evidence type="ECO:0000313" key="1">
    <source>
        <dbReference type="EMBL" id="SHF67612.1"/>
    </source>
</evidence>
<protein>
    <recommendedName>
        <fullName evidence="3">WD40-like Beta Propeller Repeat</fullName>
    </recommendedName>
</protein>
<dbReference type="STRING" id="1484053.SAMN05444274_107146"/>
<keyword evidence="2" id="KW-1185">Reference proteome</keyword>
<dbReference type="Gene3D" id="2.130.10.10">
    <property type="entry name" value="YVTN repeat-like/Quinoprotein amine dehydrogenase"/>
    <property type="match status" value="1"/>
</dbReference>
<evidence type="ECO:0008006" key="3">
    <source>
        <dbReference type="Google" id="ProtNLM"/>
    </source>
</evidence>
<dbReference type="InterPro" id="IPR015943">
    <property type="entry name" value="WD40/YVTN_repeat-like_dom_sf"/>
</dbReference>
<dbReference type="SUPFAM" id="SSF82171">
    <property type="entry name" value="DPP6 N-terminal domain-like"/>
    <property type="match status" value="1"/>
</dbReference>
<dbReference type="EMBL" id="FQUM01000007">
    <property type="protein sequence ID" value="SHF67612.1"/>
    <property type="molecule type" value="Genomic_DNA"/>
</dbReference>